<proteinExistence type="predicted"/>
<protein>
    <submittedName>
        <fullName evidence="1">Uncharacterized protein</fullName>
    </submittedName>
</protein>
<dbReference type="EMBL" id="PYGA01000016">
    <property type="protein sequence ID" value="PSK93618.1"/>
    <property type="molecule type" value="Genomic_DNA"/>
</dbReference>
<name>A0A2P8D8R5_9ACTN</name>
<comment type="caution">
    <text evidence="1">The sequence shown here is derived from an EMBL/GenBank/DDBJ whole genome shotgun (WGS) entry which is preliminary data.</text>
</comment>
<gene>
    <name evidence="1" type="ORF">CLV63_11625</name>
</gene>
<keyword evidence="2" id="KW-1185">Reference proteome</keyword>
<evidence type="ECO:0000313" key="2">
    <source>
        <dbReference type="Proteomes" id="UP000240542"/>
    </source>
</evidence>
<sequence length="153" mass="16964">MAPLVVSLESVPAITDPEEAIRSPELAVLSARAHGEENGVVYALYAALMHLDKETGTLYTDYALATLLEPARKQLEDMLATGTYEFQSDFFKRQIAEEVTKGQAESVLLVLDSRGIEVSEEVRERILACTDRDEAEKWIKRAATAQSADELFD</sequence>
<organism evidence="1 2">
    <name type="scientific">Murinocardiopsis flavida</name>
    <dbReference type="NCBI Taxonomy" id="645275"/>
    <lineage>
        <taxon>Bacteria</taxon>
        <taxon>Bacillati</taxon>
        <taxon>Actinomycetota</taxon>
        <taxon>Actinomycetes</taxon>
        <taxon>Streptosporangiales</taxon>
        <taxon>Nocardiopsidaceae</taxon>
        <taxon>Murinocardiopsis</taxon>
    </lineage>
</organism>
<dbReference type="Proteomes" id="UP000240542">
    <property type="component" value="Unassembled WGS sequence"/>
</dbReference>
<dbReference type="AlphaFoldDB" id="A0A2P8D8R5"/>
<reference evidence="1 2" key="1">
    <citation type="submission" date="2018-03" db="EMBL/GenBank/DDBJ databases">
        <title>Genomic Encyclopedia of Archaeal and Bacterial Type Strains, Phase II (KMG-II): from individual species to whole genera.</title>
        <authorList>
            <person name="Goeker M."/>
        </authorList>
    </citation>
    <scope>NUCLEOTIDE SEQUENCE [LARGE SCALE GENOMIC DNA]</scope>
    <source>
        <strain evidence="1 2">DSM 45312</strain>
    </source>
</reference>
<evidence type="ECO:0000313" key="1">
    <source>
        <dbReference type="EMBL" id="PSK93618.1"/>
    </source>
</evidence>
<accession>A0A2P8D8R5</accession>